<gene>
    <name evidence="2" type="ORF">M7I_3638</name>
</gene>
<feature type="compositionally biased region" description="Basic and acidic residues" evidence="1">
    <location>
        <begin position="172"/>
        <end position="187"/>
    </location>
</feature>
<feature type="compositionally biased region" description="Polar residues" evidence="1">
    <location>
        <begin position="191"/>
        <end position="205"/>
    </location>
</feature>
<protein>
    <submittedName>
        <fullName evidence="2">Uncharacterized protein</fullName>
    </submittedName>
</protein>
<organism evidence="2 3">
    <name type="scientific">Glarea lozoyensis (strain ATCC 74030 / MF5533)</name>
    <dbReference type="NCBI Taxonomy" id="1104152"/>
    <lineage>
        <taxon>Eukaryota</taxon>
        <taxon>Fungi</taxon>
        <taxon>Dikarya</taxon>
        <taxon>Ascomycota</taxon>
        <taxon>Pezizomycotina</taxon>
        <taxon>Leotiomycetes</taxon>
        <taxon>Helotiales</taxon>
        <taxon>Helotiaceae</taxon>
        <taxon>Glarea</taxon>
    </lineage>
</organism>
<proteinExistence type="predicted"/>
<feature type="compositionally biased region" description="Basic residues" evidence="1">
    <location>
        <begin position="127"/>
        <end position="136"/>
    </location>
</feature>
<dbReference type="AlphaFoldDB" id="H0EM12"/>
<dbReference type="HOGENOM" id="CLU_1209921_0_0_1"/>
<dbReference type="InParanoid" id="H0EM12"/>
<feature type="compositionally biased region" description="Basic residues" evidence="1">
    <location>
        <begin position="216"/>
        <end position="229"/>
    </location>
</feature>
<comment type="caution">
    <text evidence="2">The sequence shown here is derived from an EMBL/GenBank/DDBJ whole genome shotgun (WGS) entry which is preliminary data.</text>
</comment>
<evidence type="ECO:0000256" key="1">
    <source>
        <dbReference type="SAM" id="MobiDB-lite"/>
    </source>
</evidence>
<name>H0EM12_GLAL7</name>
<dbReference type="OrthoDB" id="5209158at2759"/>
<dbReference type="Proteomes" id="UP000005446">
    <property type="component" value="Unassembled WGS sequence"/>
</dbReference>
<dbReference type="EMBL" id="AGUE01000083">
    <property type="protein sequence ID" value="EHL00356.1"/>
    <property type="molecule type" value="Genomic_DNA"/>
</dbReference>
<reference evidence="2 3" key="1">
    <citation type="journal article" date="2012" name="Eukaryot. Cell">
        <title>Genome sequence of the fungus Glarea lozoyensis: the first genome sequence of a species from the Helotiaceae family.</title>
        <authorList>
            <person name="Youssar L."/>
            <person name="Gruening B.A."/>
            <person name="Erxleben A."/>
            <person name="Guenther S."/>
            <person name="Huettel W."/>
        </authorList>
    </citation>
    <scope>NUCLEOTIDE SEQUENCE [LARGE SCALE GENOMIC DNA]</scope>
    <source>
        <strain evidence="3">ATCC 74030 / MF5533</strain>
    </source>
</reference>
<evidence type="ECO:0000313" key="2">
    <source>
        <dbReference type="EMBL" id="EHL00356.1"/>
    </source>
</evidence>
<keyword evidence="3" id="KW-1185">Reference proteome</keyword>
<feature type="region of interest" description="Disordered" evidence="1">
    <location>
        <begin position="79"/>
        <end position="229"/>
    </location>
</feature>
<evidence type="ECO:0000313" key="3">
    <source>
        <dbReference type="Proteomes" id="UP000005446"/>
    </source>
</evidence>
<accession>H0EM12</accession>
<feature type="compositionally biased region" description="Basic and acidic residues" evidence="1">
    <location>
        <begin position="79"/>
        <end position="90"/>
    </location>
</feature>
<feature type="region of interest" description="Disordered" evidence="1">
    <location>
        <begin position="26"/>
        <end position="47"/>
    </location>
</feature>
<sequence length="229" mass="25632">MAISKLQRTITSRASFDQYPAVEFAPPKRSKTSWGRISGNDAKSLPDVHSEHYVPQDLRTRTYKEHVETIIMQAHHVQELPREETTRDGKGTGFPEPLSEHTNTTLRHPDADTSENATIEGASLKRMNSKTKHRSFLGRGNSRNKAIHGRLSPEESGLYDNIQYEDGTTEQKSLKEISREASKRDSGVHTGASQESLGKVSSNSDAHSEKSQSSSSKKRSILRKLHLEK</sequence>